<organism evidence="5 6">
    <name type="scientific">Arthroderma otae (strain ATCC MYA-4605 / CBS 113480)</name>
    <name type="common">Microsporum canis</name>
    <dbReference type="NCBI Taxonomy" id="554155"/>
    <lineage>
        <taxon>Eukaryota</taxon>
        <taxon>Fungi</taxon>
        <taxon>Dikarya</taxon>
        <taxon>Ascomycota</taxon>
        <taxon>Pezizomycotina</taxon>
        <taxon>Eurotiomycetes</taxon>
        <taxon>Eurotiomycetidae</taxon>
        <taxon>Onygenales</taxon>
        <taxon>Arthrodermataceae</taxon>
        <taxon>Microsporum</taxon>
    </lineage>
</organism>
<dbReference type="Pfam" id="PF10342">
    <property type="entry name" value="Kre9_KNH"/>
    <property type="match status" value="1"/>
</dbReference>
<reference evidence="6" key="1">
    <citation type="journal article" date="2012" name="MBio">
        <title>Comparative genome analysis of Trichophyton rubrum and related dermatophytes reveals candidate genes involved in infection.</title>
        <authorList>
            <person name="Martinez D.A."/>
            <person name="Oliver B.G."/>
            <person name="Graeser Y."/>
            <person name="Goldberg J.M."/>
            <person name="Li W."/>
            <person name="Martinez-Rossi N.M."/>
            <person name="Monod M."/>
            <person name="Shelest E."/>
            <person name="Barton R.C."/>
            <person name="Birch E."/>
            <person name="Brakhage A.A."/>
            <person name="Chen Z."/>
            <person name="Gurr S.J."/>
            <person name="Heiman D."/>
            <person name="Heitman J."/>
            <person name="Kosti I."/>
            <person name="Rossi A."/>
            <person name="Saif S."/>
            <person name="Samalova M."/>
            <person name="Saunders C.W."/>
            <person name="Shea T."/>
            <person name="Summerbell R.C."/>
            <person name="Xu J."/>
            <person name="Young S."/>
            <person name="Zeng Q."/>
            <person name="Birren B.W."/>
            <person name="Cuomo C.A."/>
            <person name="White T.C."/>
        </authorList>
    </citation>
    <scope>NUCLEOTIDE SEQUENCE [LARGE SCALE GENOMIC DNA]</scope>
    <source>
        <strain evidence="6">ATCC MYA-4605 / CBS 113480</strain>
    </source>
</reference>
<feature type="compositionally biased region" description="Polar residues" evidence="2">
    <location>
        <begin position="151"/>
        <end position="163"/>
    </location>
</feature>
<dbReference type="eggNOG" id="ENOG502SB54">
    <property type="taxonomic scope" value="Eukaryota"/>
</dbReference>
<accession>C5FWV4</accession>
<feature type="region of interest" description="Disordered" evidence="2">
    <location>
        <begin position="115"/>
        <end position="205"/>
    </location>
</feature>
<name>C5FWV4_ARTOC</name>
<sequence>MHFFKTLIAGAALVASVVAQGKISFTSFPSSLQAGKPCEITWTGGNPQAPVTITLRKGESTNLKDVAVLTSSATGGRYTFTPSTSLVNGPDYALQISQGGEINYTGLFTISGGNGTPSSTSATTTSSSSAYSGEPSKPVTKPVVPSSAPSMSITQSANHTTMVTKTSSGTASMGTGTTSHRNTTMATPTLSPSHSATLTPTATPTGNAASSLAAMSSPLALIMAALAAFAYLN</sequence>
<proteinExistence type="predicted"/>
<dbReference type="STRING" id="554155.C5FWV4"/>
<evidence type="ECO:0000259" key="4">
    <source>
        <dbReference type="Pfam" id="PF10342"/>
    </source>
</evidence>
<evidence type="ECO:0000313" key="5">
    <source>
        <dbReference type="EMBL" id="EEQ34794.1"/>
    </source>
</evidence>
<dbReference type="PANTHER" id="PTHR40633">
    <property type="entry name" value="MATRIX PROTEIN, PUTATIVE (AFU_ORTHOLOGUE AFUA_8G05410)-RELATED"/>
    <property type="match status" value="1"/>
</dbReference>
<dbReference type="RefSeq" id="XP_002843830.1">
    <property type="nucleotide sequence ID" value="XM_002843784.1"/>
</dbReference>
<dbReference type="AlphaFoldDB" id="C5FWV4"/>
<evidence type="ECO:0000256" key="1">
    <source>
        <dbReference type="ARBA" id="ARBA00022729"/>
    </source>
</evidence>
<dbReference type="EMBL" id="DS995707">
    <property type="protein sequence ID" value="EEQ34794.1"/>
    <property type="molecule type" value="Genomic_DNA"/>
</dbReference>
<evidence type="ECO:0000256" key="2">
    <source>
        <dbReference type="SAM" id="MobiDB-lite"/>
    </source>
</evidence>
<feature type="compositionally biased region" description="Low complexity" evidence="2">
    <location>
        <begin position="116"/>
        <end position="150"/>
    </location>
</feature>
<evidence type="ECO:0000313" key="6">
    <source>
        <dbReference type="Proteomes" id="UP000002035"/>
    </source>
</evidence>
<protein>
    <submittedName>
        <fullName evidence="5">Extracellular matrix protein</fullName>
    </submittedName>
</protein>
<dbReference type="OMA" id="NQTMSSA"/>
<dbReference type="OrthoDB" id="5589325at2759"/>
<dbReference type="Proteomes" id="UP000002035">
    <property type="component" value="Unassembled WGS sequence"/>
</dbReference>
<gene>
    <name evidence="5" type="ORF">MCYG_07613</name>
</gene>
<dbReference type="HOGENOM" id="CLU_065618_3_0_1"/>
<feature type="chain" id="PRO_5002951850" evidence="3">
    <location>
        <begin position="20"/>
        <end position="233"/>
    </location>
</feature>
<feature type="signal peptide" evidence="3">
    <location>
        <begin position="1"/>
        <end position="19"/>
    </location>
</feature>
<feature type="compositionally biased region" description="Polar residues" evidence="2">
    <location>
        <begin position="180"/>
        <end position="205"/>
    </location>
</feature>
<dbReference type="InterPro" id="IPR052982">
    <property type="entry name" value="SRP1/TIP1-like"/>
</dbReference>
<dbReference type="VEuPathDB" id="FungiDB:MCYG_07613"/>
<feature type="compositionally biased region" description="Low complexity" evidence="2">
    <location>
        <begin position="164"/>
        <end position="179"/>
    </location>
</feature>
<evidence type="ECO:0000256" key="3">
    <source>
        <dbReference type="SAM" id="SignalP"/>
    </source>
</evidence>
<keyword evidence="6" id="KW-1185">Reference proteome</keyword>
<dbReference type="PANTHER" id="PTHR40633:SF6">
    <property type="entry name" value="MATRIX PROTEIN, PUTATIVE (AFU_ORTHOLOGUE AFUA_8G05410)-RELATED"/>
    <property type="match status" value="1"/>
</dbReference>
<dbReference type="GeneID" id="9226776"/>
<dbReference type="InterPro" id="IPR018466">
    <property type="entry name" value="Kre9/Knh1-like_N"/>
</dbReference>
<keyword evidence="1 3" id="KW-0732">Signal</keyword>
<feature type="domain" description="Yeast cell wall synthesis Kre9/Knh1-like N-terminal" evidence="4">
    <location>
        <begin position="30"/>
        <end position="110"/>
    </location>
</feature>